<evidence type="ECO:0000259" key="1">
    <source>
        <dbReference type="Pfam" id="PF22691"/>
    </source>
</evidence>
<dbReference type="Proteomes" id="UP001267638">
    <property type="component" value="Unassembled WGS sequence"/>
</dbReference>
<dbReference type="Pfam" id="PF22691">
    <property type="entry name" value="Thiolase_C_1"/>
    <property type="match status" value="1"/>
</dbReference>
<gene>
    <name evidence="2" type="ORF">J2W40_003326</name>
</gene>
<dbReference type="EMBL" id="JAVDWV010000016">
    <property type="protein sequence ID" value="MDR7156482.1"/>
    <property type="molecule type" value="Genomic_DNA"/>
</dbReference>
<evidence type="ECO:0000313" key="2">
    <source>
        <dbReference type="EMBL" id="MDR7156482.1"/>
    </source>
</evidence>
<dbReference type="InterPro" id="IPR016039">
    <property type="entry name" value="Thiolase-like"/>
</dbReference>
<dbReference type="InterPro" id="IPR002155">
    <property type="entry name" value="Thiolase"/>
</dbReference>
<dbReference type="PANTHER" id="PTHR42870:SF1">
    <property type="entry name" value="NON-SPECIFIC LIPID-TRANSFER PROTEIN-LIKE 2"/>
    <property type="match status" value="1"/>
</dbReference>
<dbReference type="InterPro" id="IPR055140">
    <property type="entry name" value="Thiolase_C_2"/>
</dbReference>
<sequence length="405" mass="43315">MTWAHQDKCAIVGVGATDYYVRGKSWPRTINDMTGEAILKACDDAGISVKDIDGFAYYASASAGYVDKFDSGSLMETLGMRNVSFTAALTSGGGGSAGAVGLATAGLMNEDCRYAVTVMAVQQTPNARLGAIFGAMKPDPENSFLQPSGLVGPGHLMSVLARRHMHLYGSTEDAFAEIVMSSRQNALNRPKAIRRTPLTKEDYLDSVMLADPLRRLDFCLETDGAVAVITTVADRAKDCRHKPAYIHACAHGASREWGRAFGWMGMPDPEFSSSGHQFVADRVWAQSGLRAADMDVALIYDHFSSMVLAQLEDYGFCERGEGNDYVLGGKIRYDANTRGGVNGGIPVNPHGGNLSEAYIIGMTHVVEAVEQLRGTAINQVADCEFALVTGGPAPIPISSLILRSA</sequence>
<dbReference type="RefSeq" id="WP_310226823.1">
    <property type="nucleotide sequence ID" value="NZ_JAVDWV010000016.1"/>
</dbReference>
<reference evidence="2 3" key="1">
    <citation type="submission" date="2023-07" db="EMBL/GenBank/DDBJ databases">
        <title>Sorghum-associated microbial communities from plants grown in Nebraska, USA.</title>
        <authorList>
            <person name="Schachtman D."/>
        </authorList>
    </citation>
    <scope>NUCLEOTIDE SEQUENCE [LARGE SCALE GENOMIC DNA]</scope>
    <source>
        <strain evidence="2 3">4256</strain>
    </source>
</reference>
<organism evidence="2 3">
    <name type="scientific">Sphingobium xenophagum</name>
    <dbReference type="NCBI Taxonomy" id="121428"/>
    <lineage>
        <taxon>Bacteria</taxon>
        <taxon>Pseudomonadati</taxon>
        <taxon>Pseudomonadota</taxon>
        <taxon>Alphaproteobacteria</taxon>
        <taxon>Sphingomonadales</taxon>
        <taxon>Sphingomonadaceae</taxon>
        <taxon>Sphingobium</taxon>
    </lineage>
</organism>
<dbReference type="SUPFAM" id="SSF53901">
    <property type="entry name" value="Thiolase-like"/>
    <property type="match status" value="2"/>
</dbReference>
<evidence type="ECO:0000313" key="3">
    <source>
        <dbReference type="Proteomes" id="UP001267638"/>
    </source>
</evidence>
<dbReference type="PIRSF" id="PIRSF000429">
    <property type="entry name" value="Ac-CoA_Ac_transf"/>
    <property type="match status" value="1"/>
</dbReference>
<dbReference type="PANTHER" id="PTHR42870">
    <property type="entry name" value="ACETYL-COA C-ACETYLTRANSFERASE"/>
    <property type="match status" value="1"/>
</dbReference>
<accession>A0ABU1X609</accession>
<dbReference type="CDD" id="cd00829">
    <property type="entry name" value="SCP-x_thiolase"/>
    <property type="match status" value="1"/>
</dbReference>
<feature type="domain" description="Thiolase C-terminal" evidence="1">
    <location>
        <begin position="274"/>
        <end position="390"/>
    </location>
</feature>
<keyword evidence="3" id="KW-1185">Reference proteome</keyword>
<name>A0ABU1X609_SPHXE</name>
<dbReference type="Gene3D" id="3.40.47.10">
    <property type="match status" value="1"/>
</dbReference>
<comment type="caution">
    <text evidence="2">The sequence shown here is derived from an EMBL/GenBank/DDBJ whole genome shotgun (WGS) entry which is preliminary data.</text>
</comment>
<proteinExistence type="predicted"/>
<protein>
    <submittedName>
        <fullName evidence="2">Acetyl-CoA acetyltransferase</fullName>
    </submittedName>
</protein>